<keyword evidence="7" id="KW-0479">Metal-binding</keyword>
<dbReference type="VEuPathDB" id="TriTrypDB:LdBPK_070430.1"/>
<dbReference type="Gene3D" id="3.30.70.360">
    <property type="match status" value="1"/>
</dbReference>
<proteinExistence type="inferred from homology"/>
<evidence type="ECO:0000313" key="16">
    <source>
        <dbReference type="Proteomes" id="UP000318447"/>
    </source>
</evidence>
<dbReference type="NCBIfam" id="TIGR01892">
    <property type="entry name" value="AcOrn-deacetyl"/>
    <property type="match status" value="1"/>
</dbReference>
<evidence type="ECO:0000313" key="15">
    <source>
        <dbReference type="Proteomes" id="UP000274082"/>
    </source>
</evidence>
<dbReference type="InterPro" id="IPR011650">
    <property type="entry name" value="Peptidase_M20_dimer"/>
</dbReference>
<gene>
    <name evidence="13" type="ORF">CGC21_10175</name>
    <name evidence="12" type="ORF">LDBPK_070430</name>
    <name evidence="11" type="ORF">LdCL_070007800</name>
</gene>
<dbReference type="GO" id="GO:0005737">
    <property type="term" value="C:cytoplasm"/>
    <property type="evidence" value="ECO:0007669"/>
    <property type="project" value="UniProtKB-SubCell"/>
</dbReference>
<evidence type="ECO:0000256" key="1">
    <source>
        <dbReference type="ARBA" id="ARBA00001947"/>
    </source>
</evidence>
<evidence type="ECO:0000256" key="8">
    <source>
        <dbReference type="ARBA" id="ARBA00022801"/>
    </source>
</evidence>
<evidence type="ECO:0000256" key="3">
    <source>
        <dbReference type="ARBA" id="ARBA00005691"/>
    </source>
</evidence>
<accession>E9B938</accession>
<dbReference type="InterPro" id="IPR036264">
    <property type="entry name" value="Bact_exopeptidase_dim_dom"/>
</dbReference>
<evidence type="ECO:0000256" key="7">
    <source>
        <dbReference type="ARBA" id="ARBA00022723"/>
    </source>
</evidence>
<dbReference type="PANTHER" id="PTHR43808:SF31">
    <property type="entry name" value="N-ACETYL-L-CITRULLINE DEACETYLASE"/>
    <property type="match status" value="1"/>
</dbReference>
<dbReference type="KEGG" id="ldo:LDBPK_070430"/>
<evidence type="ECO:0000256" key="6">
    <source>
        <dbReference type="ARBA" id="ARBA00022605"/>
    </source>
</evidence>
<dbReference type="CDD" id="cd03894">
    <property type="entry name" value="M20_ArgE"/>
    <property type="match status" value="1"/>
</dbReference>
<dbReference type="VEuPathDB" id="TriTrypDB:LdCL_070007800"/>
<dbReference type="Proteomes" id="UP000008980">
    <property type="component" value="Chromosome 7"/>
</dbReference>
<evidence type="ECO:0000256" key="9">
    <source>
        <dbReference type="ARBA" id="ARBA00022833"/>
    </source>
</evidence>
<dbReference type="InterPro" id="IPR001261">
    <property type="entry name" value="ArgE/DapE_CS"/>
</dbReference>
<dbReference type="Pfam" id="PF01546">
    <property type="entry name" value="Peptidase_M20"/>
    <property type="match status" value="1"/>
</dbReference>
<reference evidence="13" key="6">
    <citation type="submission" date="2019-02" db="EMBL/GenBank/DDBJ databases">
        <title>FDA dAtabase for Regulatory Grade micrObial Sequences (FDA-ARGOS): Supporting development and validation of Infectious Disease Dx tests.</title>
        <authorList>
            <person name="Duncan R."/>
            <person name="Fisher C."/>
            <person name="Tallon L.J."/>
            <person name="Sadzewicz L."/>
            <person name="Sengamalay N."/>
            <person name="Ott S."/>
            <person name="Godinez A."/>
            <person name="Nagaraj S."/>
            <person name="Nadendla S."/>
            <person name="Sichtig H."/>
        </authorList>
    </citation>
    <scope>NUCLEOTIDE SEQUENCE</scope>
    <source>
        <strain evidence="13">FDAARGOS_361</strain>
    </source>
</reference>
<reference evidence="14" key="3">
    <citation type="submission" date="2011-02" db="EMBL/GenBank/DDBJ databases">
        <title>Whole genome sequencing of Leishmania donovani clinical lines reveals dynamic variation related to drug resistance.</title>
        <authorList>
            <person name="Downing T."/>
            <person name="Imamura H."/>
            <person name="Sanders M."/>
            <person name="Decuypere S."/>
            <person name="Hertz-Fowler C."/>
            <person name="Clark T.G."/>
            <person name="Rijal S."/>
            <person name="Sundar S."/>
            <person name="Quail M.A."/>
            <person name="De Doncker S."/>
            <person name="Maes I."/>
            <person name="Vanaerschot M."/>
            <person name="Stark O."/>
            <person name="Schonian G."/>
            <person name="Dujardin J.C."/>
            <person name="Berriman M."/>
        </authorList>
    </citation>
    <scope>NUCLEOTIDE SEQUENCE [LARGE SCALE GENOMIC DNA]</scope>
    <source>
        <strain evidence="14">BPK282A1</strain>
    </source>
</reference>
<dbReference type="EMBL" id="RHLC01000029">
    <property type="protein sequence ID" value="TPP52444.1"/>
    <property type="molecule type" value="Genomic_DNA"/>
</dbReference>
<dbReference type="OrthoDB" id="3064516at2759"/>
<dbReference type="Proteomes" id="UP000274082">
    <property type="component" value="Chromosome 7"/>
</dbReference>
<name>A0A3S5H5X0_LEIDO</name>
<dbReference type="GO" id="GO:0006526">
    <property type="term" value="P:L-arginine biosynthetic process"/>
    <property type="evidence" value="ECO:0007669"/>
    <property type="project" value="UniProtKB-KW"/>
</dbReference>
<accession>A0A3S5H5X0</accession>
<keyword evidence="5" id="KW-0055">Arginine biosynthesis</keyword>
<dbReference type="InterPro" id="IPR050072">
    <property type="entry name" value="Peptidase_M20A"/>
</dbReference>
<evidence type="ECO:0000256" key="2">
    <source>
        <dbReference type="ARBA" id="ARBA00004496"/>
    </source>
</evidence>
<comment type="subcellular location">
    <subcellularLocation>
        <location evidence="2">Cytoplasm</location>
    </subcellularLocation>
</comment>
<organism evidence="11 15">
    <name type="scientific">Leishmania donovani</name>
    <dbReference type="NCBI Taxonomy" id="5661"/>
    <lineage>
        <taxon>Eukaryota</taxon>
        <taxon>Discoba</taxon>
        <taxon>Euglenozoa</taxon>
        <taxon>Kinetoplastea</taxon>
        <taxon>Metakinetoplastina</taxon>
        <taxon>Trypanosomatida</taxon>
        <taxon>Trypanosomatidae</taxon>
        <taxon>Leishmaniinae</taxon>
        <taxon>Leishmania</taxon>
    </lineage>
</organism>
<reference evidence="16" key="5">
    <citation type="submission" date="2019-02" db="EMBL/GenBank/DDBJ databases">
        <title>FDA dAtabase for Regulatory Grade micrObial Sequences (FDA-ARGOS): Supporting development and validation of Infectious Disease Dx tests.</title>
        <authorList>
            <person name="Duncan R."/>
            <person name="Fisher C."/>
            <person name="Tallon L."/>
            <person name="Sadzewicz L."/>
            <person name="Sengamalay N."/>
            <person name="Ott S."/>
            <person name="Godinez A."/>
            <person name="Nagaraj S."/>
            <person name="Vavikolanu K."/>
            <person name="Nadendla S."/>
            <person name="Aluvathingal J."/>
            <person name="Sichtig H."/>
        </authorList>
    </citation>
    <scope>NUCLEOTIDE SEQUENCE [LARGE SCALE GENOMIC DNA]</scope>
    <source>
        <strain evidence="16">FDAARGOS_361</strain>
    </source>
</reference>
<dbReference type="SUPFAM" id="SSF55031">
    <property type="entry name" value="Bacterial exopeptidase dimerisation domain"/>
    <property type="match status" value="1"/>
</dbReference>
<dbReference type="AlphaFoldDB" id="A0A3S5H5X0"/>
<reference evidence="12 14" key="1">
    <citation type="journal article" date="2011" name="Genome Res.">
        <title>Whole genome sequencing of multiple Leishmania donovani clinical isolates provides insights into population structure and mechanisms of drug resistance.</title>
        <authorList>
            <person name="Downing T."/>
            <person name="Imamura H."/>
            <person name="Decuypere S."/>
            <person name="Clark T.G."/>
            <person name="Coombs G.H."/>
            <person name="Cotton J.A."/>
            <person name="Hilley J.D."/>
            <person name="de Doncker S."/>
            <person name="Maes I."/>
            <person name="Mottram J.C."/>
            <person name="Quail M.A."/>
            <person name="Rijal S."/>
            <person name="Sanders M."/>
            <person name="Schonian G."/>
            <person name="Stark O."/>
            <person name="Sundar S."/>
            <person name="Vanaerschot M."/>
            <person name="Hertz-Fowler C."/>
            <person name="Dujardin J.C."/>
            <person name="Berriman M."/>
        </authorList>
    </citation>
    <scope>NUCLEOTIDE SEQUENCE [LARGE SCALE GENOMIC DNA]</scope>
    <source>
        <strain evidence="12 14">BPK282A1</strain>
    </source>
</reference>
<dbReference type="SUPFAM" id="SSF53187">
    <property type="entry name" value="Zn-dependent exopeptidases"/>
    <property type="match status" value="1"/>
</dbReference>
<dbReference type="GO" id="GO:0046872">
    <property type="term" value="F:metal ion binding"/>
    <property type="evidence" value="ECO:0007669"/>
    <property type="project" value="UniProtKB-KW"/>
</dbReference>
<keyword evidence="4" id="KW-0963">Cytoplasm</keyword>
<protein>
    <submittedName>
        <fullName evidence="13">Acetylornithine deacetylase (ArgE)</fullName>
    </submittedName>
    <submittedName>
        <fullName evidence="11">Acetylornithine deacetylase-like protein</fullName>
        <ecNumber evidence="11">3.5.1.16</ecNumber>
    </submittedName>
</protein>
<keyword evidence="15" id="KW-1185">Reference proteome</keyword>
<keyword evidence="6" id="KW-0028">Amino-acid biosynthesis</keyword>
<reference evidence="12" key="2">
    <citation type="submission" date="2011-01" db="EMBL/GenBank/DDBJ databases">
        <authorList>
            <person name="Zhao B.P."/>
            <person name="Ren Z.A."/>
            <person name="Li C.D."/>
        </authorList>
    </citation>
    <scope>NUCLEOTIDE SEQUENCE</scope>
    <source>
        <strain evidence="12">BPK282A1</strain>
    </source>
</reference>
<dbReference type="RefSeq" id="XP_003858484.1">
    <property type="nucleotide sequence ID" value="XM_003858436.1"/>
</dbReference>
<dbReference type="EMBL" id="FR799594">
    <property type="protein sequence ID" value="CBZ31761.1"/>
    <property type="molecule type" value="Genomic_DNA"/>
</dbReference>
<evidence type="ECO:0000256" key="5">
    <source>
        <dbReference type="ARBA" id="ARBA00022571"/>
    </source>
</evidence>
<dbReference type="GO" id="GO:0008777">
    <property type="term" value="F:acetylornithine deacetylase activity"/>
    <property type="evidence" value="ECO:0007669"/>
    <property type="project" value="UniProtKB-EC"/>
</dbReference>
<evidence type="ECO:0000256" key="4">
    <source>
        <dbReference type="ARBA" id="ARBA00022490"/>
    </source>
</evidence>
<keyword evidence="9" id="KW-0862">Zinc</keyword>
<reference evidence="11 15" key="4">
    <citation type="journal article" date="2018" name="Sci. Rep.">
        <title>A complete Leishmania donovani reference genome identifies novel genetic variations associated with virulence.</title>
        <authorList>
            <person name="Lypaczewski P."/>
            <person name="Hoshizaki J."/>
            <person name="Zhang W.-W."/>
            <person name="McCall L.-I."/>
            <person name="Torcivia-Rodriguez J."/>
            <person name="Simonyan V."/>
            <person name="Kaur A."/>
            <person name="Dewar K."/>
            <person name="Matlashewski G."/>
        </authorList>
    </citation>
    <scope>NUCLEOTIDE SEQUENCE [LARGE SCALE GENOMIC DNA]</scope>
    <source>
        <strain evidence="11 15">LdCL</strain>
    </source>
</reference>
<dbReference type="VEuPathDB" id="TriTrypDB:LDHU3_07.0350"/>
<dbReference type="OMA" id="RLHKGVM"/>
<evidence type="ECO:0000313" key="13">
    <source>
        <dbReference type="EMBL" id="TPP52444.1"/>
    </source>
</evidence>
<dbReference type="PANTHER" id="PTHR43808">
    <property type="entry name" value="ACETYLORNITHINE DEACETYLASE"/>
    <property type="match status" value="1"/>
</dbReference>
<dbReference type="Gene3D" id="3.40.630.10">
    <property type="entry name" value="Zn peptidases"/>
    <property type="match status" value="1"/>
</dbReference>
<dbReference type="GeneID" id="13391794"/>
<dbReference type="EC" id="3.5.1.16" evidence="11"/>
<comment type="cofactor">
    <cofactor evidence="1">
        <name>Zn(2+)</name>
        <dbReference type="ChEBI" id="CHEBI:29105"/>
    </cofactor>
</comment>
<evidence type="ECO:0000259" key="10">
    <source>
        <dbReference type="Pfam" id="PF07687"/>
    </source>
</evidence>
<keyword evidence="8 11" id="KW-0378">Hydrolase</keyword>
<dbReference type="FunFam" id="3.30.70.360:FF:000003">
    <property type="entry name" value="Acetylornithine deacetylase"/>
    <property type="match status" value="1"/>
</dbReference>
<dbReference type="InterPro" id="IPR010169">
    <property type="entry name" value="AcOrn-deacetyl"/>
</dbReference>
<comment type="similarity">
    <text evidence="3">Belongs to the peptidase M20A family. ArgE subfamily.</text>
</comment>
<dbReference type="Pfam" id="PF07687">
    <property type="entry name" value="M20_dimer"/>
    <property type="match status" value="1"/>
</dbReference>
<evidence type="ECO:0000313" key="11">
    <source>
        <dbReference type="EMBL" id="AYU76196.1"/>
    </source>
</evidence>
<dbReference type="InterPro" id="IPR002933">
    <property type="entry name" value="Peptidase_M20"/>
</dbReference>
<feature type="domain" description="Peptidase M20 dimerisation" evidence="10">
    <location>
        <begin position="177"/>
        <end position="288"/>
    </location>
</feature>
<dbReference type="NCBIfam" id="NF005710">
    <property type="entry name" value="PRK07522.1"/>
    <property type="match status" value="1"/>
</dbReference>
<dbReference type="PROSITE" id="PS00759">
    <property type="entry name" value="ARGE_DAPE_CPG2_2"/>
    <property type="match status" value="1"/>
</dbReference>
<dbReference type="Proteomes" id="UP000318447">
    <property type="component" value="Unassembled WGS sequence"/>
</dbReference>
<evidence type="ECO:0000313" key="14">
    <source>
        <dbReference type="Proteomes" id="UP000008980"/>
    </source>
</evidence>
<sequence>MASLQHVRDMLAKLVSFETVSARTNLPLIEYVQGYLAACGVKHVTVMRSADGIHANLLATLPSADGSVEGGLILSGHTDVVPVDGQKWASDPFVLTERDGNLYARGSCDMKAFIAVCLALVPEWVRAPPRKPVQIALTYDEETTFDGVRQLMRERGSDLKKCEGCIIGEPTMLDLVIAHKGIFYSYITFKGKAAHSSLQTAGYNSIEPAMRVFQKLFEMRDRFAREGPFEEGFNITHTTLCPALTTGGNAINTIPAECSLGFEFRNVPSHPASVIKKEIWDFISAETERVKLACPEGGIDVVKRGEVEPFGGNKDASVVKALMAANPELPKMTKVSFCTEAGEYQAAGINSVVCGPGNIEQAHKANEFVSLEQLDKGLLVVRRVVQLMCGGSEASQL</sequence>
<evidence type="ECO:0000313" key="12">
    <source>
        <dbReference type="EMBL" id="CBZ31761.1"/>
    </source>
</evidence>
<dbReference type="EMBL" id="CP029506">
    <property type="protein sequence ID" value="AYU76196.1"/>
    <property type="molecule type" value="Genomic_DNA"/>
</dbReference>